<keyword evidence="2" id="KW-1185">Reference proteome</keyword>
<reference evidence="1 2" key="1">
    <citation type="submission" date="2008-11" db="EMBL/GenBank/DDBJ databases">
        <title>Draft genome sequence of Bacteroides pectinophilus (ATCC 43243).</title>
        <authorList>
            <person name="Sudarsanam P."/>
            <person name="Ley R."/>
            <person name="Guruge J."/>
            <person name="Turnbaugh P.J."/>
            <person name="Mahowald M."/>
            <person name="Liep D."/>
            <person name="Gordon J."/>
        </authorList>
    </citation>
    <scope>NUCLEOTIDE SEQUENCE [LARGE SCALE GENOMIC DNA]</scope>
    <source>
        <strain evidence="1 2">ATCC 43243</strain>
    </source>
</reference>
<dbReference type="EMBL" id="ABVQ01000036">
    <property type="protein sequence ID" value="EEC57596.1"/>
    <property type="molecule type" value="Genomic_DNA"/>
</dbReference>
<organism evidence="1 2">
    <name type="scientific">[Bacteroides] pectinophilus ATCC 43243</name>
    <dbReference type="NCBI Taxonomy" id="483218"/>
    <lineage>
        <taxon>Bacteria</taxon>
        <taxon>Bacillati</taxon>
        <taxon>Bacillota</taxon>
        <taxon>Clostridia</taxon>
        <taxon>Eubacteriales</taxon>
    </lineage>
</organism>
<proteinExistence type="predicted"/>
<protein>
    <submittedName>
        <fullName evidence="1">Uncharacterized protein</fullName>
    </submittedName>
</protein>
<evidence type="ECO:0000313" key="2">
    <source>
        <dbReference type="Proteomes" id="UP000003136"/>
    </source>
</evidence>
<sequence>MNARCIYGALKYITINIANTAKLWYYYPNDYVNLYCVLYE</sequence>
<comment type="caution">
    <text evidence="1">The sequence shown here is derived from an EMBL/GenBank/DDBJ whole genome shotgun (WGS) entry which is preliminary data.</text>
</comment>
<dbReference type="AlphaFoldDB" id="B7ASQ0"/>
<reference evidence="1 2" key="2">
    <citation type="submission" date="2008-11" db="EMBL/GenBank/DDBJ databases">
        <authorList>
            <person name="Fulton L."/>
            <person name="Clifton S."/>
            <person name="Fulton B."/>
            <person name="Xu J."/>
            <person name="Minx P."/>
            <person name="Pepin K.H."/>
            <person name="Johnson M."/>
            <person name="Bhonagiri V."/>
            <person name="Nash W.E."/>
            <person name="Mardis E.R."/>
            <person name="Wilson R.K."/>
        </authorList>
    </citation>
    <scope>NUCLEOTIDE SEQUENCE [LARGE SCALE GENOMIC DNA]</scope>
    <source>
        <strain evidence="1 2">ATCC 43243</strain>
    </source>
</reference>
<dbReference type="STRING" id="483218.BACPEC_02105"/>
<accession>B7ASQ0</accession>
<dbReference type="HOGENOM" id="CLU_3285130_0_0_9"/>
<evidence type="ECO:0000313" key="1">
    <source>
        <dbReference type="EMBL" id="EEC57596.1"/>
    </source>
</evidence>
<name>B7ASQ0_9FIRM</name>
<dbReference type="Proteomes" id="UP000003136">
    <property type="component" value="Unassembled WGS sequence"/>
</dbReference>
<gene>
    <name evidence="1" type="ORF">BACPEC_02105</name>
</gene>